<reference evidence="2" key="1">
    <citation type="submission" date="2013-12" db="EMBL/GenBank/DDBJ databases">
        <title>The Genome Sequence of Aphanomyces invadans NJM9701.</title>
        <authorList>
            <consortium name="The Broad Institute Genomics Platform"/>
            <person name="Russ C."/>
            <person name="Tyler B."/>
            <person name="van West P."/>
            <person name="Dieguez-Uribeondo J."/>
            <person name="Young S.K."/>
            <person name="Zeng Q."/>
            <person name="Gargeya S."/>
            <person name="Fitzgerald M."/>
            <person name="Abouelleil A."/>
            <person name="Alvarado L."/>
            <person name="Chapman S.B."/>
            <person name="Gainer-Dewar J."/>
            <person name="Goldberg J."/>
            <person name="Griggs A."/>
            <person name="Gujja S."/>
            <person name="Hansen M."/>
            <person name="Howarth C."/>
            <person name="Imamovic A."/>
            <person name="Ireland A."/>
            <person name="Larimer J."/>
            <person name="McCowan C."/>
            <person name="Murphy C."/>
            <person name="Pearson M."/>
            <person name="Poon T.W."/>
            <person name="Priest M."/>
            <person name="Roberts A."/>
            <person name="Saif S."/>
            <person name="Shea T."/>
            <person name="Sykes S."/>
            <person name="Wortman J."/>
            <person name="Nusbaum C."/>
            <person name="Birren B."/>
        </authorList>
    </citation>
    <scope>NUCLEOTIDE SEQUENCE [LARGE SCALE GENOMIC DNA]</scope>
    <source>
        <strain evidence="2">NJM9701</strain>
    </source>
</reference>
<evidence type="ECO:0000256" key="1">
    <source>
        <dbReference type="SAM" id="MobiDB-lite"/>
    </source>
</evidence>
<protein>
    <submittedName>
        <fullName evidence="2">Uncharacterized protein</fullName>
    </submittedName>
</protein>
<feature type="region of interest" description="Disordered" evidence="1">
    <location>
        <begin position="107"/>
        <end position="136"/>
    </location>
</feature>
<dbReference type="EMBL" id="KI913963">
    <property type="protein sequence ID" value="ETW01073.1"/>
    <property type="molecule type" value="Genomic_DNA"/>
</dbReference>
<gene>
    <name evidence="2" type="ORF">H310_06700</name>
</gene>
<proteinExistence type="predicted"/>
<dbReference type="VEuPathDB" id="FungiDB:H310_06700"/>
<accession>A0A024U637</accession>
<name>A0A024U637_9STRA</name>
<evidence type="ECO:0000313" key="2">
    <source>
        <dbReference type="EMBL" id="ETW01073.1"/>
    </source>
</evidence>
<sequence>MSLLTGIVRFECVELATELSTASRPRKANSGHWCVSMSLFTQTSSFWSLKRHVGALLHPWTGYDPSLRRYQAKSSAACRTCHHTHLVAPVISKNTCHLAPAQELDQRRVSSTTARSDAVGDPRQLRGASARHTCRSTSMGEIQKPYSVIVWKISRLAVVQPNCWLFPPSDGGTTDVDRCHVERGCRDRTHRAPNRIKGVPARSRPPR</sequence>
<dbReference type="AlphaFoldDB" id="A0A024U637"/>
<dbReference type="GeneID" id="20083750"/>
<dbReference type="RefSeq" id="XP_008870071.1">
    <property type="nucleotide sequence ID" value="XM_008871849.1"/>
</dbReference>
<organism evidence="2">
    <name type="scientific">Aphanomyces invadans</name>
    <dbReference type="NCBI Taxonomy" id="157072"/>
    <lineage>
        <taxon>Eukaryota</taxon>
        <taxon>Sar</taxon>
        <taxon>Stramenopiles</taxon>
        <taxon>Oomycota</taxon>
        <taxon>Saprolegniomycetes</taxon>
        <taxon>Saprolegniales</taxon>
        <taxon>Verrucalvaceae</taxon>
        <taxon>Aphanomyces</taxon>
    </lineage>
</organism>